<proteinExistence type="inferred from homology"/>
<accession>A0ABD5M950</accession>
<evidence type="ECO:0000256" key="2">
    <source>
        <dbReference type="ARBA" id="ARBA00022801"/>
    </source>
</evidence>
<dbReference type="InterPro" id="IPR000073">
    <property type="entry name" value="AB_hydrolase_1"/>
</dbReference>
<dbReference type="Gene3D" id="3.40.50.1820">
    <property type="entry name" value="alpha/beta hydrolase"/>
    <property type="match status" value="1"/>
</dbReference>
<evidence type="ECO:0000256" key="1">
    <source>
        <dbReference type="ARBA" id="ARBA00010088"/>
    </source>
</evidence>
<organism evidence="4 5">
    <name type="scientific">Halorubrum miltondacostae</name>
    <dbReference type="NCBI Taxonomy" id="3076378"/>
    <lineage>
        <taxon>Archaea</taxon>
        <taxon>Methanobacteriati</taxon>
        <taxon>Methanobacteriota</taxon>
        <taxon>Stenosarchaea group</taxon>
        <taxon>Halobacteria</taxon>
        <taxon>Halobacteriales</taxon>
        <taxon>Haloferacaceae</taxon>
        <taxon>Halorubrum</taxon>
    </lineage>
</organism>
<evidence type="ECO:0000313" key="4">
    <source>
        <dbReference type="EMBL" id="MEZ3165099.1"/>
    </source>
</evidence>
<dbReference type="PRINTS" id="PR00793">
    <property type="entry name" value="PROAMNOPTASE"/>
</dbReference>
<name>A0ABD5M950_9EURY</name>
<dbReference type="RefSeq" id="WP_371163141.1">
    <property type="nucleotide sequence ID" value="NZ_JBEDNX010000003.1"/>
</dbReference>
<comment type="caution">
    <text evidence="4">The sequence shown here is derived from an EMBL/GenBank/DDBJ whole genome shotgun (WGS) entry which is preliminary data.</text>
</comment>
<dbReference type="Pfam" id="PF00561">
    <property type="entry name" value="Abhydrolase_1"/>
    <property type="match status" value="1"/>
</dbReference>
<feature type="domain" description="AB hydrolase-1" evidence="3">
    <location>
        <begin position="21"/>
        <end position="275"/>
    </location>
</feature>
<dbReference type="Proteomes" id="UP001567572">
    <property type="component" value="Unassembled WGS sequence"/>
</dbReference>
<keyword evidence="5" id="KW-1185">Reference proteome</keyword>
<dbReference type="PANTHER" id="PTHR43798">
    <property type="entry name" value="MONOACYLGLYCEROL LIPASE"/>
    <property type="match status" value="1"/>
</dbReference>
<dbReference type="EMBL" id="JBEDNY010000006">
    <property type="protein sequence ID" value="MEZ3165099.1"/>
    <property type="molecule type" value="Genomic_DNA"/>
</dbReference>
<dbReference type="PANTHER" id="PTHR43798:SF33">
    <property type="entry name" value="HYDROLASE, PUTATIVE (AFU_ORTHOLOGUE AFUA_2G14860)-RELATED"/>
    <property type="match status" value="1"/>
</dbReference>
<dbReference type="GO" id="GO:0016787">
    <property type="term" value="F:hydrolase activity"/>
    <property type="evidence" value="ECO:0007669"/>
    <property type="project" value="UniProtKB-KW"/>
</dbReference>
<sequence>MYTKVNDAELYYELLGDPADPTIVSLHGGPGISDHSKGKQAFEPLTDQYSLLVYDHRGCGDSSLTPPYSNEQYAKDAEALRETLELGDIVLIGGSYGGFITQQYASQFSEHLNGFILRDTAPTSEYEENAWENAREKWPRLQQLDLGVPEISWDEFSRVMEGNVSSDAEFERVFHGMAPLYAPSLEAFDERAAEAAAEATESRTFHHETHNVMFTEEYPNMDYRDALNQIDKPALVTVGRHDWITPPAASKEIADRLPNAQLVIFEESGHSPNLDQQSQYLDRVREFLTGIGHGGGS</sequence>
<dbReference type="SUPFAM" id="SSF53474">
    <property type="entry name" value="alpha/beta-Hydrolases"/>
    <property type="match status" value="1"/>
</dbReference>
<evidence type="ECO:0000259" key="3">
    <source>
        <dbReference type="Pfam" id="PF00561"/>
    </source>
</evidence>
<dbReference type="AlphaFoldDB" id="A0ABD5M950"/>
<keyword evidence="2 4" id="KW-0378">Hydrolase</keyword>
<dbReference type="InterPro" id="IPR050266">
    <property type="entry name" value="AB_hydrolase_sf"/>
</dbReference>
<gene>
    <name evidence="4" type="ORF">ABNG04_14705</name>
</gene>
<dbReference type="InterPro" id="IPR029058">
    <property type="entry name" value="AB_hydrolase_fold"/>
</dbReference>
<reference evidence="4 5" key="1">
    <citation type="submission" date="2024-06" db="EMBL/GenBank/DDBJ databases">
        <title>Halorubrum miltondacostae sp. nov., a potential PHA producer isolated from an inland solar saltern in Rio Maior, Portugal.</title>
        <authorList>
            <person name="Albuquerque L."/>
            <person name="Viver T."/>
            <person name="Barroso C."/>
            <person name="Claudino R."/>
            <person name="Galvan M."/>
            <person name="Simoes G."/>
            <person name="Lobo Da Cunha A."/>
            <person name="Egas C."/>
        </authorList>
    </citation>
    <scope>NUCLEOTIDE SEQUENCE [LARGE SCALE GENOMIC DNA]</scope>
    <source>
        <strain evidence="4 5">RMP-11</strain>
    </source>
</reference>
<comment type="similarity">
    <text evidence="1">Belongs to the peptidase S33 family.</text>
</comment>
<protein>
    <submittedName>
        <fullName evidence="4">Alpha/beta hydrolase</fullName>
    </submittedName>
</protein>
<dbReference type="InterPro" id="IPR002410">
    <property type="entry name" value="Peptidase_S33"/>
</dbReference>
<evidence type="ECO:0000313" key="5">
    <source>
        <dbReference type="Proteomes" id="UP001567572"/>
    </source>
</evidence>